<dbReference type="Proteomes" id="UP001190926">
    <property type="component" value="Unassembled WGS sequence"/>
</dbReference>
<dbReference type="InterPro" id="IPR007379">
    <property type="entry name" value="Tim44-like_dom"/>
</dbReference>
<organism evidence="10 11">
    <name type="scientific">Perilla frutescens var. hirtella</name>
    <name type="common">Perilla citriodora</name>
    <name type="synonym">Perilla setoyensis</name>
    <dbReference type="NCBI Taxonomy" id="608512"/>
    <lineage>
        <taxon>Eukaryota</taxon>
        <taxon>Viridiplantae</taxon>
        <taxon>Streptophyta</taxon>
        <taxon>Embryophyta</taxon>
        <taxon>Tracheophyta</taxon>
        <taxon>Spermatophyta</taxon>
        <taxon>Magnoliopsida</taxon>
        <taxon>eudicotyledons</taxon>
        <taxon>Gunneridae</taxon>
        <taxon>Pentapetalae</taxon>
        <taxon>asterids</taxon>
        <taxon>lamiids</taxon>
        <taxon>Lamiales</taxon>
        <taxon>Lamiaceae</taxon>
        <taxon>Nepetoideae</taxon>
        <taxon>Elsholtzieae</taxon>
        <taxon>Perilla</taxon>
    </lineage>
</organism>
<keyword evidence="3" id="KW-0689">Ribosomal protein</keyword>
<evidence type="ECO:0000256" key="7">
    <source>
        <dbReference type="ARBA" id="ARBA00039448"/>
    </source>
</evidence>
<evidence type="ECO:0000313" key="11">
    <source>
        <dbReference type="Proteomes" id="UP001190926"/>
    </source>
</evidence>
<dbReference type="PANTHER" id="PTHR28554:SF1">
    <property type="entry name" value="LARGE RIBOSOMAL SUBUNIT PROTEIN ML45"/>
    <property type="match status" value="1"/>
</dbReference>
<dbReference type="Gene3D" id="3.10.450.240">
    <property type="match status" value="1"/>
</dbReference>
<proteinExistence type="inferred from homology"/>
<sequence length="265" mass="30912">MARALTQSCRRILPYQTPSRWWLEQPLEHSYLLLKTLPDVKSPGIVRFISAQATAPPQARPSAAVKVSLTSPGFVGDPYSPSQPISFWHRCFTRSGWKRTKEEFIAELKSAYAIAKVRRKYGYSKQKFYEETTHLYQEINTLMANGDKRSLRKFVTENMYSALKNEIKHRETVWAHVHWELIMPIVKIRTLRARLIGTDKNDIMRSFIQITLEFLSKQKFEAYDSNGAVVAGDKDKEVLVRDIWVFERSLFHHGSYWRLCGRIKV</sequence>
<evidence type="ECO:0000256" key="1">
    <source>
        <dbReference type="ARBA" id="ARBA00004173"/>
    </source>
</evidence>
<comment type="caution">
    <text evidence="10">The sequence shown here is derived from an EMBL/GenBank/DDBJ whole genome shotgun (WGS) entry which is preliminary data.</text>
</comment>
<reference evidence="10 11" key="1">
    <citation type="journal article" date="2021" name="Nat. Commun.">
        <title>Incipient diploidization of the medicinal plant Perilla within 10,000 years.</title>
        <authorList>
            <person name="Zhang Y."/>
            <person name="Shen Q."/>
            <person name="Leng L."/>
            <person name="Zhang D."/>
            <person name="Chen S."/>
            <person name="Shi Y."/>
            <person name="Ning Z."/>
            <person name="Chen S."/>
        </authorList>
    </citation>
    <scope>NUCLEOTIDE SEQUENCE [LARGE SCALE GENOMIC DNA]</scope>
    <source>
        <strain evidence="11">cv. PC099</strain>
    </source>
</reference>
<evidence type="ECO:0000256" key="5">
    <source>
        <dbReference type="ARBA" id="ARBA00023274"/>
    </source>
</evidence>
<protein>
    <recommendedName>
        <fullName evidence="7">Large ribosomal subunit protein mL45</fullName>
    </recommendedName>
    <alternativeName>
        <fullName evidence="8">39S ribosomal protein L45, mitochondrial</fullName>
    </alternativeName>
</protein>
<evidence type="ECO:0000256" key="2">
    <source>
        <dbReference type="ARBA" id="ARBA00022946"/>
    </source>
</evidence>
<comment type="subcellular location">
    <subcellularLocation>
        <location evidence="1">Mitochondrion</location>
    </subcellularLocation>
</comment>
<keyword evidence="2" id="KW-0809">Transit peptide</keyword>
<evidence type="ECO:0000256" key="8">
    <source>
        <dbReference type="ARBA" id="ARBA00043031"/>
    </source>
</evidence>
<dbReference type="SUPFAM" id="SSF54427">
    <property type="entry name" value="NTF2-like"/>
    <property type="match status" value="1"/>
</dbReference>
<dbReference type="GO" id="GO:0005840">
    <property type="term" value="C:ribosome"/>
    <property type="evidence" value="ECO:0007669"/>
    <property type="project" value="UniProtKB-KW"/>
</dbReference>
<feature type="domain" description="Tim44-like" evidence="9">
    <location>
        <begin position="110"/>
        <end position="264"/>
    </location>
</feature>
<dbReference type="InterPro" id="IPR051975">
    <property type="entry name" value="mtLSU_mL45"/>
</dbReference>
<evidence type="ECO:0000259" key="9">
    <source>
        <dbReference type="SMART" id="SM00978"/>
    </source>
</evidence>
<keyword evidence="11" id="KW-1185">Reference proteome</keyword>
<comment type="similarity">
    <text evidence="6">Belongs to the mitochondrion-specific ribosomal protein mL45 family.</text>
</comment>
<dbReference type="GO" id="GO:0005739">
    <property type="term" value="C:mitochondrion"/>
    <property type="evidence" value="ECO:0007669"/>
    <property type="project" value="UniProtKB-SubCell"/>
</dbReference>
<accession>A0AAD4IRA9</accession>
<dbReference type="PANTHER" id="PTHR28554">
    <property type="entry name" value="39S RIBOSOMAL PROTEIN L45, MITOCHONDRIAL"/>
    <property type="match status" value="1"/>
</dbReference>
<dbReference type="GO" id="GO:1990904">
    <property type="term" value="C:ribonucleoprotein complex"/>
    <property type="evidence" value="ECO:0007669"/>
    <property type="project" value="UniProtKB-KW"/>
</dbReference>
<dbReference type="Pfam" id="PF04280">
    <property type="entry name" value="Tim44"/>
    <property type="match status" value="1"/>
</dbReference>
<dbReference type="EMBL" id="SDAM02004710">
    <property type="protein sequence ID" value="KAH6820007.1"/>
    <property type="molecule type" value="Genomic_DNA"/>
</dbReference>
<keyword evidence="4" id="KW-0496">Mitochondrion</keyword>
<dbReference type="InterPro" id="IPR032710">
    <property type="entry name" value="NTF2-like_dom_sf"/>
</dbReference>
<keyword evidence="5" id="KW-0687">Ribonucleoprotein</keyword>
<evidence type="ECO:0000256" key="3">
    <source>
        <dbReference type="ARBA" id="ARBA00022980"/>
    </source>
</evidence>
<gene>
    <name evidence="10" type="ORF">C2S53_012875</name>
</gene>
<evidence type="ECO:0000313" key="10">
    <source>
        <dbReference type="EMBL" id="KAH6820007.1"/>
    </source>
</evidence>
<name>A0AAD4IRA9_PERFH</name>
<dbReference type="AlphaFoldDB" id="A0AAD4IRA9"/>
<evidence type="ECO:0000256" key="4">
    <source>
        <dbReference type="ARBA" id="ARBA00023128"/>
    </source>
</evidence>
<dbReference type="SMART" id="SM00978">
    <property type="entry name" value="Tim44"/>
    <property type="match status" value="1"/>
</dbReference>
<evidence type="ECO:0000256" key="6">
    <source>
        <dbReference type="ARBA" id="ARBA00038073"/>
    </source>
</evidence>